<evidence type="ECO:0000313" key="1">
    <source>
        <dbReference type="EMBL" id="PSL17145.1"/>
    </source>
</evidence>
<accession>A0A2P8F624</accession>
<dbReference type="RefSeq" id="WP_165798968.1">
    <property type="nucleotide sequence ID" value="NZ_PYGJ01000021.1"/>
</dbReference>
<dbReference type="AlphaFoldDB" id="A0A2P8F624"/>
<dbReference type="GO" id="GO:0032259">
    <property type="term" value="P:methylation"/>
    <property type="evidence" value="ECO:0007669"/>
    <property type="project" value="UniProtKB-KW"/>
</dbReference>
<dbReference type="Pfam" id="PF13578">
    <property type="entry name" value="Methyltransf_24"/>
    <property type="match status" value="1"/>
</dbReference>
<dbReference type="EMBL" id="PYGJ01000021">
    <property type="protein sequence ID" value="PSL17145.1"/>
    <property type="molecule type" value="Genomic_DNA"/>
</dbReference>
<reference evidence="1 2" key="1">
    <citation type="submission" date="2018-03" db="EMBL/GenBank/DDBJ databases">
        <title>Genomic Encyclopedia of Archaeal and Bacterial Type Strains, Phase II (KMG-II): from individual species to whole genera.</title>
        <authorList>
            <person name="Goeker M."/>
        </authorList>
    </citation>
    <scope>NUCLEOTIDE SEQUENCE [LARGE SCALE GENOMIC DNA]</scope>
    <source>
        <strain evidence="1 2">DSM 100673</strain>
    </source>
</reference>
<evidence type="ECO:0000313" key="2">
    <source>
        <dbReference type="Proteomes" id="UP000240418"/>
    </source>
</evidence>
<dbReference type="SUPFAM" id="SSF53335">
    <property type="entry name" value="S-adenosyl-L-methionine-dependent methyltransferases"/>
    <property type="match status" value="1"/>
</dbReference>
<keyword evidence="1" id="KW-0808">Transferase</keyword>
<proteinExistence type="predicted"/>
<organism evidence="1 2">
    <name type="scientific">Shimia abyssi</name>
    <dbReference type="NCBI Taxonomy" id="1662395"/>
    <lineage>
        <taxon>Bacteria</taxon>
        <taxon>Pseudomonadati</taxon>
        <taxon>Pseudomonadota</taxon>
        <taxon>Alphaproteobacteria</taxon>
        <taxon>Rhodobacterales</taxon>
        <taxon>Roseobacteraceae</taxon>
    </lineage>
</organism>
<dbReference type="GO" id="GO:0008168">
    <property type="term" value="F:methyltransferase activity"/>
    <property type="evidence" value="ECO:0007669"/>
    <property type="project" value="UniProtKB-KW"/>
</dbReference>
<sequence>MGALDGRDLVFLEQLLLQHKPRTVAEIGCASGLSTSMLQMMTEQYGGSNIRSFDLAEKFYGDPDKYTGYLLDEVPERNKTKVKLFTGHISLDLWRYYEREQIDLCFIDACHLNPWPTIDTLAVLPLMKPGGLIVHHDLTMFRSRVPLYATGPKLIYEFVPDDLMISPDVEKEGGLISGLSTREVVGNVFAIRRPLDIKKLALKLSQLFMIGWDVERRPNVDLVSTEHSDRLEHFLETEYSPWFAKNYLIGKNRYLRSKDRSEEAT</sequence>
<name>A0A2P8F624_9RHOB</name>
<protein>
    <submittedName>
        <fullName evidence="1">Methyltransferase family protein</fullName>
    </submittedName>
</protein>
<comment type="caution">
    <text evidence="1">The sequence shown here is derived from an EMBL/GenBank/DDBJ whole genome shotgun (WGS) entry which is preliminary data.</text>
</comment>
<dbReference type="Gene3D" id="3.40.50.150">
    <property type="entry name" value="Vaccinia Virus protein VP39"/>
    <property type="match status" value="1"/>
</dbReference>
<keyword evidence="2" id="KW-1185">Reference proteome</keyword>
<gene>
    <name evidence="1" type="ORF">CLV88_12155</name>
</gene>
<dbReference type="InterPro" id="IPR029063">
    <property type="entry name" value="SAM-dependent_MTases_sf"/>
</dbReference>
<dbReference type="Proteomes" id="UP000240418">
    <property type="component" value="Unassembled WGS sequence"/>
</dbReference>
<keyword evidence="1" id="KW-0489">Methyltransferase</keyword>